<dbReference type="PROSITE" id="PS00194">
    <property type="entry name" value="THIOREDOXIN_1"/>
    <property type="match status" value="1"/>
</dbReference>
<dbReference type="PROSITE" id="PS51352">
    <property type="entry name" value="THIOREDOXIN_2"/>
    <property type="match status" value="1"/>
</dbReference>
<reference evidence="3 4" key="1">
    <citation type="journal article" date="2011" name="Proc. Natl. Acad. Sci. U.S.A.">
        <title>Evolutionary erosion of yeast sex chromosomes by mating-type switching accidents.</title>
        <authorList>
            <person name="Gordon J.L."/>
            <person name="Armisen D."/>
            <person name="Proux-Wera E."/>
            <person name="Oheigeartaigh S.S."/>
            <person name="Byrne K.P."/>
            <person name="Wolfe K.H."/>
        </authorList>
    </citation>
    <scope>NUCLEOTIDE SEQUENCE [LARGE SCALE GENOMIC DNA]</scope>
    <source>
        <strain evidence="4">ATCC 34711 / CBS 6284 / DSM 70876 / NBRC 10599 / NRRL Y-10934 / UCD 77-7</strain>
    </source>
</reference>
<dbReference type="HOGENOM" id="CLU_059951_0_0_1"/>
<dbReference type="STRING" id="1071380.I2H2K7"/>
<dbReference type="AlphaFoldDB" id="I2H2K7"/>
<dbReference type="GeneID" id="14495592"/>
<dbReference type="Proteomes" id="UP000002866">
    <property type="component" value="Chromosome 4"/>
</dbReference>
<dbReference type="GO" id="GO:0006457">
    <property type="term" value="P:protein folding"/>
    <property type="evidence" value="ECO:0007669"/>
    <property type="project" value="EnsemblFungi"/>
</dbReference>
<evidence type="ECO:0000259" key="2">
    <source>
        <dbReference type="PROSITE" id="PS51352"/>
    </source>
</evidence>
<dbReference type="Pfam" id="PF00085">
    <property type="entry name" value="Thioredoxin"/>
    <property type="match status" value="1"/>
</dbReference>
<dbReference type="GO" id="GO:0003756">
    <property type="term" value="F:protein disulfide isomerase activity"/>
    <property type="evidence" value="ECO:0007669"/>
    <property type="project" value="EnsemblFungi"/>
</dbReference>
<keyword evidence="4" id="KW-1185">Reference proteome</keyword>
<protein>
    <recommendedName>
        <fullName evidence="2">Thioredoxin domain-containing protein</fullName>
    </recommendedName>
</protein>
<dbReference type="GO" id="GO:0019153">
    <property type="term" value="F:protein-disulfide reductase (glutathione) activity"/>
    <property type="evidence" value="ECO:0007669"/>
    <property type="project" value="EnsemblFungi"/>
</dbReference>
<dbReference type="CDD" id="cd03002">
    <property type="entry name" value="PDI_a_MPD1_like"/>
    <property type="match status" value="1"/>
</dbReference>
<dbReference type="EMBL" id="HE806319">
    <property type="protein sequence ID" value="CCH60609.1"/>
    <property type="molecule type" value="Genomic_DNA"/>
</dbReference>
<organism evidence="3 4">
    <name type="scientific">Henningerozyma blattae (strain ATCC 34711 / CBS 6284 / DSM 70876 / NBRC 10599 / NRRL Y-10934 / UCD 77-7)</name>
    <name type="common">Yeast</name>
    <name type="synonym">Tetrapisispora blattae</name>
    <dbReference type="NCBI Taxonomy" id="1071380"/>
    <lineage>
        <taxon>Eukaryota</taxon>
        <taxon>Fungi</taxon>
        <taxon>Dikarya</taxon>
        <taxon>Ascomycota</taxon>
        <taxon>Saccharomycotina</taxon>
        <taxon>Saccharomycetes</taxon>
        <taxon>Saccharomycetales</taxon>
        <taxon>Saccharomycetaceae</taxon>
        <taxon>Henningerozyma</taxon>
    </lineage>
</organism>
<sequence length="303" mass="35464">MKKFNLIFTISWALFNSLLIYGQNFYDSNPNIIELNSRTFDRVIHHTNYTTLVEFYAPWCGYCQKLKPILEKTAKQLNGIVQIAAINCDLDMNKQLCGQESIEGFPTLKVFRPPKINFNVKPEDRVDFKTHASEVYIGERKVSPMIDFMISRIKSYVKRVQNIKNLRNLICKKDKEQELKVVYFSKNEKVSSVFKTLAIDFLGKVKFYHITNGVFKGFENDEVEINKSMKTYPNITKFLLELEKDQKDKNNSKNNRLVFFKAQEDKYLEYSGENFNKIDIESFIMKEFNITPTEGPLSKKVSI</sequence>
<dbReference type="FunCoup" id="I2H2K7">
    <property type="interactions" value="223"/>
</dbReference>
<feature type="domain" description="Thioredoxin" evidence="2">
    <location>
        <begin position="14"/>
        <end position="158"/>
    </location>
</feature>
<evidence type="ECO:0000313" key="3">
    <source>
        <dbReference type="EMBL" id="CCH60609.1"/>
    </source>
</evidence>
<dbReference type="PRINTS" id="PR00421">
    <property type="entry name" value="THIOREDOXIN"/>
</dbReference>
<feature type="chain" id="PRO_5003659595" description="Thioredoxin domain-containing protein" evidence="1">
    <location>
        <begin position="23"/>
        <end position="303"/>
    </location>
</feature>
<dbReference type="SUPFAM" id="SSF52833">
    <property type="entry name" value="Thioredoxin-like"/>
    <property type="match status" value="1"/>
</dbReference>
<feature type="signal peptide" evidence="1">
    <location>
        <begin position="1"/>
        <end position="22"/>
    </location>
</feature>
<dbReference type="GO" id="GO:0005788">
    <property type="term" value="C:endoplasmic reticulum lumen"/>
    <property type="evidence" value="ECO:0007669"/>
    <property type="project" value="TreeGrafter"/>
</dbReference>
<evidence type="ECO:0000313" key="4">
    <source>
        <dbReference type="Proteomes" id="UP000002866"/>
    </source>
</evidence>
<name>I2H2K7_HENB6</name>
<keyword evidence="1" id="KW-0732">Signal</keyword>
<proteinExistence type="predicted"/>
<gene>
    <name evidence="3" type="primary">TBLA0D01010</name>
    <name evidence="3" type="ORF">TBLA_0D01010</name>
</gene>
<dbReference type="InterPro" id="IPR036249">
    <property type="entry name" value="Thioredoxin-like_sf"/>
</dbReference>
<dbReference type="InterPro" id="IPR013766">
    <property type="entry name" value="Thioredoxin_domain"/>
</dbReference>
<dbReference type="GO" id="GO:0034976">
    <property type="term" value="P:response to endoplasmic reticulum stress"/>
    <property type="evidence" value="ECO:0007669"/>
    <property type="project" value="TreeGrafter"/>
</dbReference>
<dbReference type="PANTHER" id="PTHR45815">
    <property type="entry name" value="PROTEIN DISULFIDE-ISOMERASE A6"/>
    <property type="match status" value="1"/>
</dbReference>
<dbReference type="KEGG" id="tbl:TBLA_0D01010"/>
<accession>I2H2K7</accession>
<dbReference type="InterPro" id="IPR017937">
    <property type="entry name" value="Thioredoxin_CS"/>
</dbReference>
<dbReference type="PANTHER" id="PTHR45815:SF3">
    <property type="entry name" value="PROTEIN DISULFIDE-ISOMERASE A6"/>
    <property type="match status" value="1"/>
</dbReference>
<evidence type="ECO:0000256" key="1">
    <source>
        <dbReference type="SAM" id="SignalP"/>
    </source>
</evidence>
<dbReference type="RefSeq" id="XP_004180128.1">
    <property type="nucleotide sequence ID" value="XM_004180080.1"/>
</dbReference>
<dbReference type="OrthoDB" id="10264505at2759"/>
<dbReference type="Gene3D" id="3.40.30.10">
    <property type="entry name" value="Glutaredoxin"/>
    <property type="match status" value="2"/>
</dbReference>
<dbReference type="OMA" id="QVASVNC"/>
<dbReference type="eggNOG" id="KOG0191">
    <property type="taxonomic scope" value="Eukaryota"/>
</dbReference>
<dbReference type="InParanoid" id="I2H2K7"/>